<evidence type="ECO:0000313" key="3">
    <source>
        <dbReference type="Proteomes" id="UP000712600"/>
    </source>
</evidence>
<evidence type="ECO:0000313" key="2">
    <source>
        <dbReference type="EMBL" id="KAF3523587.1"/>
    </source>
</evidence>
<organism evidence="2 3">
    <name type="scientific">Brassica cretica</name>
    <name type="common">Mustard</name>
    <dbReference type="NCBI Taxonomy" id="69181"/>
    <lineage>
        <taxon>Eukaryota</taxon>
        <taxon>Viridiplantae</taxon>
        <taxon>Streptophyta</taxon>
        <taxon>Embryophyta</taxon>
        <taxon>Tracheophyta</taxon>
        <taxon>Spermatophyta</taxon>
        <taxon>Magnoliopsida</taxon>
        <taxon>eudicotyledons</taxon>
        <taxon>Gunneridae</taxon>
        <taxon>Pentapetalae</taxon>
        <taxon>rosids</taxon>
        <taxon>malvids</taxon>
        <taxon>Brassicales</taxon>
        <taxon>Brassicaceae</taxon>
        <taxon>Brassiceae</taxon>
        <taxon>Brassica</taxon>
    </lineage>
</organism>
<dbReference type="Proteomes" id="UP000712600">
    <property type="component" value="Unassembled WGS sequence"/>
</dbReference>
<feature type="region of interest" description="Disordered" evidence="1">
    <location>
        <begin position="1"/>
        <end position="27"/>
    </location>
</feature>
<protein>
    <submittedName>
        <fullName evidence="2">Uncharacterized protein</fullName>
    </submittedName>
</protein>
<gene>
    <name evidence="2" type="ORF">F2Q69_00049636</name>
</gene>
<feature type="compositionally biased region" description="Basic and acidic residues" evidence="1">
    <location>
        <begin position="1"/>
        <end position="21"/>
    </location>
</feature>
<comment type="caution">
    <text evidence="2">The sequence shown here is derived from an EMBL/GenBank/DDBJ whole genome shotgun (WGS) entry which is preliminary data.</text>
</comment>
<name>A0A8S9PLE9_BRACR</name>
<reference evidence="2" key="1">
    <citation type="submission" date="2019-12" db="EMBL/GenBank/DDBJ databases">
        <title>Genome sequencing and annotation of Brassica cretica.</title>
        <authorList>
            <person name="Studholme D.J."/>
            <person name="Sarris P."/>
        </authorList>
    </citation>
    <scope>NUCLEOTIDE SEQUENCE</scope>
    <source>
        <strain evidence="2">PFS-109/04</strain>
        <tissue evidence="2">Leaf</tissue>
    </source>
</reference>
<sequence length="84" mass="8989">MRATGADEQKKMSKLFRESPESKSAASLSSPILSQILATSGVPLPLQSTPYSLFQSSGMENVEAYSLSPSAVLPPQNVILIHIE</sequence>
<dbReference type="EMBL" id="QGKX02001347">
    <property type="protein sequence ID" value="KAF3523587.1"/>
    <property type="molecule type" value="Genomic_DNA"/>
</dbReference>
<proteinExistence type="predicted"/>
<accession>A0A8S9PLE9</accession>
<dbReference type="AlphaFoldDB" id="A0A8S9PLE9"/>
<evidence type="ECO:0000256" key="1">
    <source>
        <dbReference type="SAM" id="MobiDB-lite"/>
    </source>
</evidence>